<name>A0A370WUJ5_9GAMM</name>
<evidence type="ECO:0000313" key="3">
    <source>
        <dbReference type="EMBL" id="RDS79645.1"/>
    </source>
</evidence>
<dbReference type="Pfam" id="PF02517">
    <property type="entry name" value="Rce1-like"/>
    <property type="match status" value="1"/>
</dbReference>
<evidence type="ECO:0000256" key="1">
    <source>
        <dbReference type="SAM" id="Phobius"/>
    </source>
</evidence>
<dbReference type="InterPro" id="IPR003675">
    <property type="entry name" value="Rce1/LyrA-like_dom"/>
</dbReference>
<dbReference type="OrthoDB" id="378663at2"/>
<dbReference type="GO" id="GO:0004175">
    <property type="term" value="F:endopeptidase activity"/>
    <property type="evidence" value="ECO:0007669"/>
    <property type="project" value="UniProtKB-ARBA"/>
</dbReference>
<dbReference type="GO" id="GO:0006508">
    <property type="term" value="P:proteolysis"/>
    <property type="evidence" value="ECO:0007669"/>
    <property type="project" value="UniProtKB-KW"/>
</dbReference>
<organism evidence="3 4">
    <name type="scientific">Dyella monticola</name>
    <dbReference type="NCBI Taxonomy" id="1927958"/>
    <lineage>
        <taxon>Bacteria</taxon>
        <taxon>Pseudomonadati</taxon>
        <taxon>Pseudomonadota</taxon>
        <taxon>Gammaproteobacteria</taxon>
        <taxon>Lysobacterales</taxon>
        <taxon>Rhodanobacteraceae</taxon>
        <taxon>Dyella</taxon>
    </lineage>
</organism>
<feature type="transmembrane region" description="Helical" evidence="1">
    <location>
        <begin position="100"/>
        <end position="121"/>
    </location>
</feature>
<feature type="transmembrane region" description="Helical" evidence="1">
    <location>
        <begin position="211"/>
        <end position="231"/>
    </location>
</feature>
<dbReference type="Proteomes" id="UP000254258">
    <property type="component" value="Unassembled WGS sequence"/>
</dbReference>
<reference evidence="3 4" key="1">
    <citation type="submission" date="2018-07" db="EMBL/GenBank/DDBJ databases">
        <title>Dyella monticola sp. nov. and Dyella psychrodurans sp. nov. isolated from monsoon evergreen broad-leaved forest soil of Dinghu Mountain, China.</title>
        <authorList>
            <person name="Gao Z."/>
            <person name="Qiu L."/>
        </authorList>
    </citation>
    <scope>NUCLEOTIDE SEQUENCE [LARGE SCALE GENOMIC DNA]</scope>
    <source>
        <strain evidence="3 4">4G-K06</strain>
    </source>
</reference>
<keyword evidence="1" id="KW-0472">Membrane</keyword>
<accession>A0A370WUJ5</accession>
<keyword evidence="3" id="KW-0482">Metalloprotease</keyword>
<feature type="transmembrane region" description="Helical" evidence="1">
    <location>
        <begin position="47"/>
        <end position="69"/>
    </location>
</feature>
<dbReference type="EMBL" id="QRBE01000011">
    <property type="protein sequence ID" value="RDS79645.1"/>
    <property type="molecule type" value="Genomic_DNA"/>
</dbReference>
<evidence type="ECO:0000259" key="2">
    <source>
        <dbReference type="Pfam" id="PF02517"/>
    </source>
</evidence>
<proteinExistence type="predicted"/>
<keyword evidence="1" id="KW-0812">Transmembrane</keyword>
<feature type="transmembrane region" description="Helical" evidence="1">
    <location>
        <begin position="179"/>
        <end position="199"/>
    </location>
</feature>
<keyword evidence="4" id="KW-1185">Reference proteome</keyword>
<keyword evidence="1" id="KW-1133">Transmembrane helix</keyword>
<keyword evidence="3" id="KW-0645">Protease</keyword>
<protein>
    <submittedName>
        <fullName evidence="3">CPBP family intramembrane metalloprotease</fullName>
    </submittedName>
</protein>
<dbReference type="AlphaFoldDB" id="A0A370WUJ5"/>
<comment type="caution">
    <text evidence="3">The sequence shown here is derived from an EMBL/GenBank/DDBJ whole genome shotgun (WGS) entry which is preliminary data.</text>
</comment>
<sequence>MSMTLTLSPMRKSNVKLALFLSAMAVIATLALQPYLVMTMPGVMSKLHVPFFVIALVQAGLQCFLLGWIGLSLGTQYGLDAPWLRAFVDRSRREPVVRTHWRLAVLVGVITGALVAVLALLGPKITPPVEGISRLGQSWRGALASLYGGTGEEIMLRLFLVSLFVWLFALFNRRQARPWMFVLAIILAAVLFGVGHLPYAFGAGMSHTPMLIGEIVLLNAIVGLVTGTLFWKCGLEHAMLAHFSADLVLHVVVPLSGH</sequence>
<keyword evidence="3" id="KW-0378">Hydrolase</keyword>
<evidence type="ECO:0000313" key="4">
    <source>
        <dbReference type="Proteomes" id="UP000254258"/>
    </source>
</evidence>
<dbReference type="GO" id="GO:0008237">
    <property type="term" value="F:metallopeptidase activity"/>
    <property type="evidence" value="ECO:0007669"/>
    <property type="project" value="UniProtKB-KW"/>
</dbReference>
<dbReference type="GO" id="GO:0080120">
    <property type="term" value="P:CAAX-box protein maturation"/>
    <property type="evidence" value="ECO:0007669"/>
    <property type="project" value="UniProtKB-ARBA"/>
</dbReference>
<feature type="domain" description="CAAX prenyl protease 2/Lysostaphin resistance protein A-like" evidence="2">
    <location>
        <begin position="138"/>
        <end position="247"/>
    </location>
</feature>
<feature type="transmembrane region" description="Helical" evidence="1">
    <location>
        <begin position="154"/>
        <end position="172"/>
    </location>
</feature>
<gene>
    <name evidence="3" type="ORF">DWU98_16380</name>
</gene>